<dbReference type="InterPro" id="IPR036291">
    <property type="entry name" value="NAD(P)-bd_dom_sf"/>
</dbReference>
<dbReference type="GO" id="GO:0016616">
    <property type="term" value="F:oxidoreductase activity, acting on the CH-OH group of donors, NAD or NADP as acceptor"/>
    <property type="evidence" value="ECO:0007669"/>
    <property type="project" value="UniProtKB-ARBA"/>
</dbReference>
<evidence type="ECO:0000313" key="4">
    <source>
        <dbReference type="EMBL" id="QIE57705.1"/>
    </source>
</evidence>
<evidence type="ECO:0000256" key="2">
    <source>
        <dbReference type="ARBA" id="ARBA00023027"/>
    </source>
</evidence>
<dbReference type="PANTHER" id="PTHR43333:SF1">
    <property type="entry name" value="D-ISOMER SPECIFIC 2-HYDROXYACID DEHYDROGENASE NAD-BINDING DOMAIN-CONTAINING PROTEIN"/>
    <property type="match status" value="1"/>
</dbReference>
<organism evidence="4 5">
    <name type="scientific">Pikeienuella piscinae</name>
    <dbReference type="NCBI Taxonomy" id="2748098"/>
    <lineage>
        <taxon>Bacteria</taxon>
        <taxon>Pseudomonadati</taxon>
        <taxon>Pseudomonadota</taxon>
        <taxon>Alphaproteobacteria</taxon>
        <taxon>Rhodobacterales</taxon>
        <taxon>Paracoccaceae</taxon>
        <taxon>Pikeienuella</taxon>
    </lineage>
</organism>
<dbReference type="InterPro" id="IPR029753">
    <property type="entry name" value="D-isomer_DH_CS"/>
</dbReference>
<dbReference type="PANTHER" id="PTHR43333">
    <property type="entry name" value="2-HACID_DH_C DOMAIN-CONTAINING PROTEIN"/>
    <property type="match status" value="1"/>
</dbReference>
<dbReference type="InterPro" id="IPR006140">
    <property type="entry name" value="D-isomer_DH_NAD-bd"/>
</dbReference>
<sequence>MKEWETELTRWRAELNIPFQLRVDPAEISPEDVDMLVLNPVAGIRDLAPYRGVKAVQSIWAGVEGLLANPTLPEEPVLCRMVEPGLSEGMTDYIVGHVLRHHLGIDRCVRESMAGNWAPAVPPLSRDRKVGVLGLGALGADAARMLARLRFDVAGWSRTAKSVDGVTCLHGAKGLDEILARSEILVTILPSTTETRGILNARTLALLPRGAVIINPGRGPLIDDDALLAALESGQIAHATLDVFNEEPLPASHPFWRNPQVTVTPHIAAETRASFAARVVVEQIGRMIRGEPLWHIVDRSLGY</sequence>
<reference evidence="4 5" key="1">
    <citation type="submission" date="2020-02" db="EMBL/GenBank/DDBJ databases">
        <title>complete genome sequence of Rhodobacteraceae bacterium.</title>
        <authorList>
            <person name="Park J."/>
            <person name="Kim Y.-S."/>
            <person name="Kim K.-H."/>
        </authorList>
    </citation>
    <scope>NUCLEOTIDE SEQUENCE [LARGE SCALE GENOMIC DNA]</scope>
    <source>
        <strain evidence="4 5">RR4-56</strain>
    </source>
</reference>
<dbReference type="PROSITE" id="PS00671">
    <property type="entry name" value="D_2_HYDROXYACID_DH_3"/>
    <property type="match status" value="1"/>
</dbReference>
<proteinExistence type="predicted"/>
<keyword evidence="4" id="KW-0670">Pyruvate</keyword>
<feature type="domain" description="D-isomer specific 2-hydroxyacid dehydrogenase NAD-binding" evidence="3">
    <location>
        <begin position="96"/>
        <end position="268"/>
    </location>
</feature>
<evidence type="ECO:0000256" key="1">
    <source>
        <dbReference type="ARBA" id="ARBA00023002"/>
    </source>
</evidence>
<keyword evidence="1" id="KW-0560">Oxidoreductase</keyword>
<dbReference type="Gene3D" id="3.40.50.720">
    <property type="entry name" value="NAD(P)-binding Rossmann-like Domain"/>
    <property type="match status" value="2"/>
</dbReference>
<accession>A0A7M3T6S4</accession>
<evidence type="ECO:0000313" key="5">
    <source>
        <dbReference type="Proteomes" id="UP000503336"/>
    </source>
</evidence>
<evidence type="ECO:0000259" key="3">
    <source>
        <dbReference type="Pfam" id="PF02826"/>
    </source>
</evidence>
<dbReference type="SUPFAM" id="SSF51735">
    <property type="entry name" value="NAD(P)-binding Rossmann-fold domains"/>
    <property type="match status" value="1"/>
</dbReference>
<dbReference type="EMBL" id="CP049056">
    <property type="protein sequence ID" value="QIE57705.1"/>
    <property type="molecule type" value="Genomic_DNA"/>
</dbReference>
<dbReference type="Proteomes" id="UP000503336">
    <property type="component" value="Chromosome"/>
</dbReference>
<dbReference type="AlphaFoldDB" id="A0A7M3T6S4"/>
<name>A0A7M3T6S4_9RHOB</name>
<keyword evidence="5" id="KW-1185">Reference proteome</keyword>
<protein>
    <submittedName>
        <fullName evidence="4">Glyoxylate/hydroxypyruvate reductase A</fullName>
    </submittedName>
</protein>
<keyword evidence="2" id="KW-0520">NAD</keyword>
<dbReference type="CDD" id="cd12164">
    <property type="entry name" value="GDH_like_2"/>
    <property type="match status" value="1"/>
</dbReference>
<gene>
    <name evidence="4" type="ORF">G5B40_01850</name>
</gene>
<dbReference type="Pfam" id="PF02826">
    <property type="entry name" value="2-Hacid_dh_C"/>
    <property type="match status" value="1"/>
</dbReference>
<dbReference type="GO" id="GO:0051287">
    <property type="term" value="F:NAD binding"/>
    <property type="evidence" value="ECO:0007669"/>
    <property type="project" value="InterPro"/>
</dbReference>
<dbReference type="KEGG" id="hdh:G5B40_01850"/>